<dbReference type="InterPro" id="IPR029057">
    <property type="entry name" value="PRTase-like"/>
</dbReference>
<reference evidence="3" key="1">
    <citation type="journal article" date="2019" name="Int. J. Syst. Evol. Microbiol.">
        <title>The Global Catalogue of Microorganisms (GCM) 10K type strain sequencing project: providing services to taxonomists for standard genome sequencing and annotation.</title>
        <authorList>
            <consortium name="The Broad Institute Genomics Platform"/>
            <consortium name="The Broad Institute Genome Sequencing Center for Infectious Disease"/>
            <person name="Wu L."/>
            <person name="Ma J."/>
        </authorList>
    </citation>
    <scope>NUCLEOTIDE SEQUENCE [LARGE SCALE GENOMIC DNA]</scope>
    <source>
        <strain evidence="3">TISTR 1906</strain>
    </source>
</reference>
<dbReference type="Gene3D" id="3.30.1310.20">
    <property type="entry name" value="PRTase-like"/>
    <property type="match status" value="1"/>
</dbReference>
<keyword evidence="3" id="KW-1185">Reference proteome</keyword>
<name>A0ABW5UK04_9BURK</name>
<accession>A0ABW5UK04</accession>
<keyword evidence="2" id="KW-0328">Glycosyltransferase</keyword>
<evidence type="ECO:0000259" key="1">
    <source>
        <dbReference type="Pfam" id="PF00156"/>
    </source>
</evidence>
<evidence type="ECO:0000313" key="3">
    <source>
        <dbReference type="Proteomes" id="UP001597463"/>
    </source>
</evidence>
<feature type="domain" description="Phosphoribosyltransferase" evidence="1">
    <location>
        <begin position="72"/>
        <end position="177"/>
    </location>
</feature>
<gene>
    <name evidence="2" type="ORF">ACFSW6_07705</name>
</gene>
<keyword evidence="2" id="KW-0808">Transferase</keyword>
<dbReference type="EMBL" id="JBHUMV010000003">
    <property type="protein sequence ID" value="MFD2753972.1"/>
    <property type="molecule type" value="Genomic_DNA"/>
</dbReference>
<dbReference type="Proteomes" id="UP001597463">
    <property type="component" value="Unassembled WGS sequence"/>
</dbReference>
<dbReference type="RefSeq" id="WP_066470364.1">
    <property type="nucleotide sequence ID" value="NZ_BCNT01000001.1"/>
</dbReference>
<dbReference type="Pfam" id="PF00156">
    <property type="entry name" value="Pribosyltran"/>
    <property type="match status" value="1"/>
</dbReference>
<dbReference type="CDD" id="cd06223">
    <property type="entry name" value="PRTases_typeI"/>
    <property type="match status" value="1"/>
</dbReference>
<comment type="caution">
    <text evidence="2">The sequence shown here is derived from an EMBL/GenBank/DDBJ whole genome shotgun (WGS) entry which is preliminary data.</text>
</comment>
<dbReference type="Gene3D" id="3.40.50.2020">
    <property type="match status" value="1"/>
</dbReference>
<organism evidence="2 3">
    <name type="scientific">Comamonas terrae</name>
    <dbReference type="NCBI Taxonomy" id="673548"/>
    <lineage>
        <taxon>Bacteria</taxon>
        <taxon>Pseudomonadati</taxon>
        <taxon>Pseudomonadota</taxon>
        <taxon>Betaproteobacteria</taxon>
        <taxon>Burkholderiales</taxon>
        <taxon>Comamonadaceae</taxon>
        <taxon>Comamonas</taxon>
    </lineage>
</organism>
<dbReference type="GO" id="GO:0016757">
    <property type="term" value="F:glycosyltransferase activity"/>
    <property type="evidence" value="ECO:0007669"/>
    <property type="project" value="UniProtKB-KW"/>
</dbReference>
<proteinExistence type="predicted"/>
<evidence type="ECO:0000313" key="2">
    <source>
        <dbReference type="EMBL" id="MFD2753972.1"/>
    </source>
</evidence>
<dbReference type="InterPro" id="IPR000836">
    <property type="entry name" value="PRTase_dom"/>
</dbReference>
<dbReference type="SUPFAM" id="SSF53271">
    <property type="entry name" value="PRTase-like"/>
    <property type="match status" value="1"/>
</dbReference>
<sequence length="229" mass="24863">MVFRDRRHAGQELAQALMAFADRQDLLVLALPRGGVPVALEVARALHAPLDVIVARKLGVPGHAEYAMGALASGGIRVLNADLVRQLRIPDAAVEVVARAEQQELERRERLYRDRQPPLVVCGRTVIVVDDGLATGSTMLAAVKALRLKRAARIVVAVPVATRRACAALRADADTVICANTPEPFRAVGQWYGHFEQTTDDEVRQCLAEARSVLAGHVPGDFDDGQRQE</sequence>
<protein>
    <submittedName>
        <fullName evidence="2">Phosphoribosyltransferase</fullName>
    </submittedName>
</protein>